<sequence>MEEDSCGPHLRCSLSYHCSRTDIPPVPLIFCNRRGPPKAIPLWLAPVRQLASTYEK</sequence>
<dbReference type="EMBL" id="CM009305">
    <property type="protein sequence ID" value="PNS98684.1"/>
    <property type="molecule type" value="Genomic_DNA"/>
</dbReference>
<proteinExistence type="predicted"/>
<reference evidence="1 2" key="1">
    <citation type="journal article" date="2006" name="Science">
        <title>The genome of black cottonwood, Populus trichocarpa (Torr. &amp; Gray).</title>
        <authorList>
            <person name="Tuskan G.A."/>
            <person name="Difazio S."/>
            <person name="Jansson S."/>
            <person name="Bohlmann J."/>
            <person name="Grigoriev I."/>
            <person name="Hellsten U."/>
            <person name="Putnam N."/>
            <person name="Ralph S."/>
            <person name="Rombauts S."/>
            <person name="Salamov A."/>
            <person name="Schein J."/>
            <person name="Sterck L."/>
            <person name="Aerts A."/>
            <person name="Bhalerao R.R."/>
            <person name="Bhalerao R.P."/>
            <person name="Blaudez D."/>
            <person name="Boerjan W."/>
            <person name="Brun A."/>
            <person name="Brunner A."/>
            <person name="Busov V."/>
            <person name="Campbell M."/>
            <person name="Carlson J."/>
            <person name="Chalot M."/>
            <person name="Chapman J."/>
            <person name="Chen G.L."/>
            <person name="Cooper D."/>
            <person name="Coutinho P.M."/>
            <person name="Couturier J."/>
            <person name="Covert S."/>
            <person name="Cronk Q."/>
            <person name="Cunningham R."/>
            <person name="Davis J."/>
            <person name="Degroeve S."/>
            <person name="Dejardin A."/>
            <person name="Depamphilis C."/>
            <person name="Detter J."/>
            <person name="Dirks B."/>
            <person name="Dubchak I."/>
            <person name="Duplessis S."/>
            <person name="Ehlting J."/>
            <person name="Ellis B."/>
            <person name="Gendler K."/>
            <person name="Goodstein D."/>
            <person name="Gribskov M."/>
            <person name="Grimwood J."/>
            <person name="Groover A."/>
            <person name="Gunter L."/>
            <person name="Hamberger B."/>
            <person name="Heinze B."/>
            <person name="Helariutta Y."/>
            <person name="Henrissat B."/>
            <person name="Holligan D."/>
            <person name="Holt R."/>
            <person name="Huang W."/>
            <person name="Islam-Faridi N."/>
            <person name="Jones S."/>
            <person name="Jones-Rhoades M."/>
            <person name="Jorgensen R."/>
            <person name="Joshi C."/>
            <person name="Kangasjarvi J."/>
            <person name="Karlsson J."/>
            <person name="Kelleher C."/>
            <person name="Kirkpatrick R."/>
            <person name="Kirst M."/>
            <person name="Kohler A."/>
            <person name="Kalluri U."/>
            <person name="Larimer F."/>
            <person name="Leebens-Mack J."/>
            <person name="Leple J.C."/>
            <person name="Locascio P."/>
            <person name="Lou Y."/>
            <person name="Lucas S."/>
            <person name="Martin F."/>
            <person name="Montanini B."/>
            <person name="Napoli C."/>
            <person name="Nelson D.R."/>
            <person name="Nelson C."/>
            <person name="Nieminen K."/>
            <person name="Nilsson O."/>
            <person name="Pereda V."/>
            <person name="Peter G."/>
            <person name="Philippe R."/>
            <person name="Pilate G."/>
            <person name="Poliakov A."/>
            <person name="Razumovskaya J."/>
            <person name="Richardson P."/>
            <person name="Rinaldi C."/>
            <person name="Ritland K."/>
            <person name="Rouze P."/>
            <person name="Ryaboy D."/>
            <person name="Schmutz J."/>
            <person name="Schrader J."/>
            <person name="Segerman B."/>
            <person name="Shin H."/>
            <person name="Siddiqui A."/>
            <person name="Sterky F."/>
            <person name="Terry A."/>
            <person name="Tsai C.J."/>
            <person name="Uberbacher E."/>
            <person name="Unneberg P."/>
            <person name="Vahala J."/>
            <person name="Wall K."/>
            <person name="Wessler S."/>
            <person name="Yang G."/>
            <person name="Yin T."/>
            <person name="Douglas C."/>
            <person name="Marra M."/>
            <person name="Sandberg G."/>
            <person name="Van de Peer Y."/>
            <person name="Rokhsar D."/>
        </authorList>
    </citation>
    <scope>NUCLEOTIDE SEQUENCE [LARGE SCALE GENOMIC DNA]</scope>
    <source>
        <strain evidence="2">cv. Nisqually</strain>
    </source>
</reference>
<evidence type="ECO:0000313" key="2">
    <source>
        <dbReference type="Proteomes" id="UP000006729"/>
    </source>
</evidence>
<dbReference type="AlphaFoldDB" id="A0A2K1XD25"/>
<accession>A0A2K1XD25</accession>
<gene>
    <name evidence="1" type="ORF">POPTR_016G091000</name>
</gene>
<name>A0A2K1XD25_POPTR</name>
<keyword evidence="2" id="KW-1185">Reference proteome</keyword>
<protein>
    <submittedName>
        <fullName evidence="1">Uncharacterized protein</fullName>
    </submittedName>
</protein>
<dbReference type="InParanoid" id="A0A2K1XD25"/>
<organism evidence="1 2">
    <name type="scientific">Populus trichocarpa</name>
    <name type="common">Western balsam poplar</name>
    <name type="synonym">Populus balsamifera subsp. trichocarpa</name>
    <dbReference type="NCBI Taxonomy" id="3694"/>
    <lineage>
        <taxon>Eukaryota</taxon>
        <taxon>Viridiplantae</taxon>
        <taxon>Streptophyta</taxon>
        <taxon>Embryophyta</taxon>
        <taxon>Tracheophyta</taxon>
        <taxon>Spermatophyta</taxon>
        <taxon>Magnoliopsida</taxon>
        <taxon>eudicotyledons</taxon>
        <taxon>Gunneridae</taxon>
        <taxon>Pentapetalae</taxon>
        <taxon>rosids</taxon>
        <taxon>fabids</taxon>
        <taxon>Malpighiales</taxon>
        <taxon>Salicaceae</taxon>
        <taxon>Saliceae</taxon>
        <taxon>Populus</taxon>
    </lineage>
</organism>
<dbReference type="Proteomes" id="UP000006729">
    <property type="component" value="Chromosome 16"/>
</dbReference>
<evidence type="ECO:0000313" key="1">
    <source>
        <dbReference type="EMBL" id="PNS98684.1"/>
    </source>
</evidence>